<dbReference type="OrthoDB" id="5985073at2759"/>
<name>D7T2C8_VITVI</name>
<feature type="disulfide bond" evidence="12">
    <location>
        <begin position="100"/>
        <end position="112"/>
    </location>
</feature>
<evidence type="ECO:0000256" key="5">
    <source>
        <dbReference type="ARBA" id="ARBA00022801"/>
    </source>
</evidence>
<evidence type="ECO:0000256" key="9">
    <source>
        <dbReference type="ARBA" id="ARBA00023277"/>
    </source>
</evidence>
<keyword evidence="8 12" id="KW-1015">Disulfide bond</keyword>
<dbReference type="CDD" id="cd00325">
    <property type="entry name" value="chitinase_GH19"/>
    <property type="match status" value="1"/>
</dbReference>
<dbReference type="SUPFAM" id="SSF53955">
    <property type="entry name" value="Lysozyme-like"/>
    <property type="match status" value="1"/>
</dbReference>
<keyword evidence="5" id="KW-0378">Hydrolase</keyword>
<dbReference type="GO" id="GO:0006952">
    <property type="term" value="P:defense response"/>
    <property type="evidence" value="ECO:0007669"/>
    <property type="project" value="UniProtKB-KW"/>
</dbReference>
<keyword evidence="3 12" id="KW-0147">Chitin-binding</keyword>
<keyword evidence="11" id="KW-0624">Polysaccharide degradation</keyword>
<feature type="disulfide bond" evidence="12">
    <location>
        <begin position="105"/>
        <end position="119"/>
    </location>
</feature>
<protein>
    <recommendedName>
        <fullName evidence="2">chitinase</fullName>
        <ecNumber evidence="2">3.2.1.14</ecNumber>
    </recommendedName>
</protein>
<evidence type="ECO:0000313" key="14">
    <source>
        <dbReference type="EMBL" id="CBI24659.3"/>
    </source>
</evidence>
<dbReference type="GO" id="GO:0004568">
    <property type="term" value="F:chitinase activity"/>
    <property type="evidence" value="ECO:0000318"/>
    <property type="project" value="GO_Central"/>
</dbReference>
<dbReference type="SMART" id="SM00270">
    <property type="entry name" value="ChtBD1"/>
    <property type="match status" value="1"/>
</dbReference>
<dbReference type="Pfam" id="PF14244">
    <property type="entry name" value="Retrotran_gag_3"/>
    <property type="match status" value="1"/>
</dbReference>
<dbReference type="eggNOG" id="KOG4742">
    <property type="taxonomic scope" value="Eukaryota"/>
</dbReference>
<dbReference type="Gene3D" id="1.10.530.10">
    <property type="match status" value="1"/>
</dbReference>
<evidence type="ECO:0000256" key="1">
    <source>
        <dbReference type="ARBA" id="ARBA00000822"/>
    </source>
</evidence>
<dbReference type="Gene3D" id="3.30.60.10">
    <property type="entry name" value="Endochitinase-like"/>
    <property type="match status" value="1"/>
</dbReference>
<evidence type="ECO:0000256" key="7">
    <source>
        <dbReference type="ARBA" id="ARBA00023024"/>
    </source>
</evidence>
<comment type="caution">
    <text evidence="12">Lacks conserved residue(s) required for the propagation of feature annotation.</text>
</comment>
<evidence type="ECO:0000256" key="4">
    <source>
        <dbReference type="ARBA" id="ARBA00022729"/>
    </source>
</evidence>
<evidence type="ECO:0000256" key="3">
    <source>
        <dbReference type="ARBA" id="ARBA00022669"/>
    </source>
</evidence>
<reference evidence="15" key="1">
    <citation type="journal article" date="2007" name="Nature">
        <title>The grapevine genome sequence suggests ancestral hexaploidization in major angiosperm phyla.</title>
        <authorList>
            <consortium name="The French-Italian Public Consortium for Grapevine Genome Characterization."/>
            <person name="Jaillon O."/>
            <person name="Aury J.-M."/>
            <person name="Noel B."/>
            <person name="Policriti A."/>
            <person name="Clepet C."/>
            <person name="Casagrande A."/>
            <person name="Choisne N."/>
            <person name="Aubourg S."/>
            <person name="Vitulo N."/>
            <person name="Jubin C."/>
            <person name="Vezzi A."/>
            <person name="Legeai F."/>
            <person name="Hugueney P."/>
            <person name="Dasilva C."/>
            <person name="Horner D."/>
            <person name="Mica E."/>
            <person name="Jublot D."/>
            <person name="Poulain J."/>
            <person name="Bruyere C."/>
            <person name="Billault A."/>
            <person name="Segurens B."/>
            <person name="Gouyvenoux M."/>
            <person name="Ugarte E."/>
            <person name="Cattonaro F."/>
            <person name="Anthouard V."/>
            <person name="Vico V."/>
            <person name="Del Fabbro C."/>
            <person name="Alaux M."/>
            <person name="Di Gaspero G."/>
            <person name="Dumas V."/>
            <person name="Felice N."/>
            <person name="Paillard S."/>
            <person name="Juman I."/>
            <person name="Moroldo M."/>
            <person name="Scalabrin S."/>
            <person name="Canaguier A."/>
            <person name="Le Clainche I."/>
            <person name="Malacrida G."/>
            <person name="Durand E."/>
            <person name="Pesole G."/>
            <person name="Laucou V."/>
            <person name="Chatelet P."/>
            <person name="Merdinoglu D."/>
            <person name="Delledonne M."/>
            <person name="Pezzotti M."/>
            <person name="Lecharny A."/>
            <person name="Scarpelli C."/>
            <person name="Artiguenave F."/>
            <person name="Pe M.E."/>
            <person name="Valle G."/>
            <person name="Morgante M."/>
            <person name="Caboche M."/>
            <person name="Adam-Blondon A.-F."/>
            <person name="Weissenbach J."/>
            <person name="Quetier F."/>
            <person name="Wincker P."/>
        </authorList>
    </citation>
    <scope>NUCLEOTIDE SEQUENCE [LARGE SCALE GENOMIC DNA]</scope>
    <source>
        <strain evidence="15">cv. Pinot noir / PN40024</strain>
    </source>
</reference>
<dbReference type="GO" id="GO:0000272">
    <property type="term" value="P:polysaccharide catabolic process"/>
    <property type="evidence" value="ECO:0007669"/>
    <property type="project" value="UniProtKB-KW"/>
</dbReference>
<dbReference type="PANTHER" id="PTHR22595:SF194">
    <property type="entry name" value="CHITINASE FAMILY PROTEIN"/>
    <property type="match status" value="1"/>
</dbReference>
<dbReference type="FunFam" id="3.30.20.10:FF:000001">
    <property type="entry name" value="Endochitinase (Chitinase)"/>
    <property type="match status" value="1"/>
</dbReference>
<dbReference type="EMBL" id="FN595507">
    <property type="protein sequence ID" value="CBI24659.3"/>
    <property type="molecule type" value="Genomic_DNA"/>
</dbReference>
<gene>
    <name evidence="14" type="ordered locus">VIT_05s0094g00350</name>
</gene>
<dbReference type="InParanoid" id="D7T2C8"/>
<dbReference type="GO" id="GO:0016998">
    <property type="term" value="P:cell wall macromolecule catabolic process"/>
    <property type="evidence" value="ECO:0007669"/>
    <property type="project" value="InterPro"/>
</dbReference>
<dbReference type="PANTHER" id="PTHR22595">
    <property type="entry name" value="CHITINASE-RELATED"/>
    <property type="match status" value="1"/>
</dbReference>
<evidence type="ECO:0000256" key="2">
    <source>
        <dbReference type="ARBA" id="ARBA00012729"/>
    </source>
</evidence>
<organism evidence="14 15">
    <name type="scientific">Vitis vinifera</name>
    <name type="common">Grape</name>
    <dbReference type="NCBI Taxonomy" id="29760"/>
    <lineage>
        <taxon>Eukaryota</taxon>
        <taxon>Viridiplantae</taxon>
        <taxon>Streptophyta</taxon>
        <taxon>Embryophyta</taxon>
        <taxon>Tracheophyta</taxon>
        <taxon>Spermatophyta</taxon>
        <taxon>Magnoliopsida</taxon>
        <taxon>eudicotyledons</taxon>
        <taxon>Gunneridae</taxon>
        <taxon>Pentapetalae</taxon>
        <taxon>rosids</taxon>
        <taxon>Vitales</taxon>
        <taxon>Vitaceae</taxon>
        <taxon>Viteae</taxon>
        <taxon>Vitis</taxon>
    </lineage>
</organism>
<dbReference type="PROSITE" id="PS00774">
    <property type="entry name" value="CHITINASE_19_2"/>
    <property type="match status" value="1"/>
</dbReference>
<keyword evidence="4" id="KW-0732">Signal</keyword>
<sequence>MFSKNIFKIIFKNNYKSKTMPLTIMAKEQVCKNHNIFFLSSPFYPINTPLPSPSSHHSFSLLPSTITSPKNGSQALLTILLVGVLLAALQGSTVAQNCGCASGLCCNKFGYCGTGNAYCGDGCQAGPCYSSGGSSGGVSVADVVTQAFFNGIINQAAGNCEGKHFYTRAAFLSALNSYPGFGKDGSADQSKREIAAFFAHVTHETGHFCYINEINGASPNYCDSSNTQNPCVAGQKYYGRGPLQISWNYNYGPAGKSIGFNGLSNPGIVATNADISFKTALWFWMNNVHSVVNQGFGATIQAIDGAIECNGGSPSSVDARVQYYKNYCSQFGVSPGDRPGYFITPTRLRSDNYDDWASDIQLALEARRKFEFLEDTITGPQPPYTQSDWNTVNAMLVSWITNTIDPEVKSTLSKFRDAKRLWDMSSW</sequence>
<accession>D7T2C8</accession>
<dbReference type="Allergome" id="946">
    <property type="allergen name" value="Vit v 5"/>
</dbReference>
<feature type="domain" description="Chitin-binding type-1" evidence="13">
    <location>
        <begin position="95"/>
        <end position="130"/>
    </location>
</feature>
<dbReference type="PROSITE" id="PS00773">
    <property type="entry name" value="CHITINASE_19_1"/>
    <property type="match status" value="1"/>
</dbReference>
<dbReference type="InterPro" id="IPR023346">
    <property type="entry name" value="Lysozyme-like_dom_sf"/>
</dbReference>
<proteinExistence type="predicted"/>
<dbReference type="InterPro" id="IPR001002">
    <property type="entry name" value="Chitin-bd_1"/>
</dbReference>
<comment type="catalytic activity">
    <reaction evidence="1">
        <text>Random endo-hydrolysis of N-acetyl-beta-D-glucosaminide (1-&gt;4)-beta-linkages in chitin and chitodextrins.</text>
        <dbReference type="EC" id="3.2.1.14"/>
    </reaction>
</comment>
<keyword evidence="15" id="KW-1185">Reference proteome</keyword>
<evidence type="ECO:0000313" key="15">
    <source>
        <dbReference type="Proteomes" id="UP000009183"/>
    </source>
</evidence>
<evidence type="ECO:0000256" key="11">
    <source>
        <dbReference type="ARBA" id="ARBA00023326"/>
    </source>
</evidence>
<dbReference type="InterPro" id="IPR036861">
    <property type="entry name" value="Endochitinase-like_sf"/>
</dbReference>
<evidence type="ECO:0000256" key="12">
    <source>
        <dbReference type="PROSITE-ProRule" id="PRU00261"/>
    </source>
</evidence>
<dbReference type="CDD" id="cd00035">
    <property type="entry name" value="ChtBD1"/>
    <property type="match status" value="1"/>
</dbReference>
<keyword evidence="10" id="KW-0326">Glycosidase</keyword>
<dbReference type="STRING" id="29760.D7T2C8"/>
<dbReference type="HOGENOM" id="CLU_643136_0_0_1"/>
<dbReference type="eggNOG" id="KOG0017">
    <property type="taxonomic scope" value="Eukaryota"/>
</dbReference>
<dbReference type="GO" id="GO:0008061">
    <property type="term" value="F:chitin binding"/>
    <property type="evidence" value="ECO:0007669"/>
    <property type="project" value="UniProtKB-UniRule"/>
</dbReference>
<evidence type="ECO:0000256" key="8">
    <source>
        <dbReference type="ARBA" id="ARBA00023157"/>
    </source>
</evidence>
<dbReference type="Gene3D" id="3.30.20.10">
    <property type="entry name" value="Endochitinase, domain 2"/>
    <property type="match status" value="1"/>
</dbReference>
<evidence type="ECO:0000256" key="6">
    <source>
        <dbReference type="ARBA" id="ARBA00022821"/>
    </source>
</evidence>
<keyword evidence="9" id="KW-0119">Carbohydrate metabolism</keyword>
<dbReference type="GO" id="GO:0008843">
    <property type="term" value="F:endochitinase activity"/>
    <property type="evidence" value="ECO:0007669"/>
    <property type="project" value="UniProtKB-EC"/>
</dbReference>
<dbReference type="SUPFAM" id="SSF57016">
    <property type="entry name" value="Plant lectins/antimicrobial peptides"/>
    <property type="match status" value="1"/>
</dbReference>
<dbReference type="ExpressionAtlas" id="D7T2C8">
    <property type="expression patterns" value="baseline and differential"/>
</dbReference>
<evidence type="ECO:0000259" key="13">
    <source>
        <dbReference type="PROSITE" id="PS50941"/>
    </source>
</evidence>
<keyword evidence="7" id="KW-0146">Chitin degradation</keyword>
<dbReference type="FunFam" id="1.10.530.10:FF:000052">
    <property type="entry name" value="Endochitinase PR4"/>
    <property type="match status" value="1"/>
</dbReference>
<dbReference type="Proteomes" id="UP000009183">
    <property type="component" value="Chromosome 5"/>
</dbReference>
<dbReference type="PaxDb" id="29760-VIT_05s0094g00350.t01"/>
<dbReference type="PROSITE" id="PS50941">
    <property type="entry name" value="CHIT_BIND_I_2"/>
    <property type="match status" value="1"/>
</dbReference>
<dbReference type="InterPro" id="IPR029472">
    <property type="entry name" value="Copia-like_N"/>
</dbReference>
<dbReference type="AlphaFoldDB" id="D7T2C8"/>
<evidence type="ECO:0000256" key="10">
    <source>
        <dbReference type="ARBA" id="ARBA00023295"/>
    </source>
</evidence>
<dbReference type="GO" id="GO:0006032">
    <property type="term" value="P:chitin catabolic process"/>
    <property type="evidence" value="ECO:0007669"/>
    <property type="project" value="UniProtKB-KW"/>
</dbReference>
<keyword evidence="6" id="KW-0611">Plant defense</keyword>
<dbReference type="Pfam" id="PF00182">
    <property type="entry name" value="Glyco_hydro_19"/>
    <property type="match status" value="1"/>
</dbReference>
<dbReference type="InterPro" id="IPR000726">
    <property type="entry name" value="Glyco_hydro_19_cat"/>
</dbReference>
<dbReference type="EC" id="3.2.1.14" evidence="2"/>